<evidence type="ECO:0000313" key="2">
    <source>
        <dbReference type="Proteomes" id="UP000270272"/>
    </source>
</evidence>
<dbReference type="Proteomes" id="UP000270272">
    <property type="component" value="Chromosome"/>
</dbReference>
<proteinExistence type="predicted"/>
<dbReference type="AlphaFoldDB" id="A0A447URR6"/>
<reference evidence="1 2" key="1">
    <citation type="submission" date="2018-12" db="EMBL/GenBank/DDBJ databases">
        <authorList>
            <consortium name="Pathogen Informatics"/>
        </authorList>
    </citation>
    <scope>NUCLEOTIDE SEQUENCE [LARGE SCALE GENOMIC DNA]</scope>
    <source>
        <strain evidence="1 2">NCTC11075</strain>
    </source>
</reference>
<accession>A0A447URR6</accession>
<evidence type="ECO:0000313" key="1">
    <source>
        <dbReference type="EMBL" id="VEB93363.1"/>
    </source>
</evidence>
<dbReference type="EMBL" id="LR134204">
    <property type="protein sequence ID" value="VEB93363.1"/>
    <property type="molecule type" value="Genomic_DNA"/>
</dbReference>
<sequence>MAVVAAFKFDDLVATGEAARQANRTHCGFGAGVHHPHHVHSRHQFGDQLRHFNFHLGRRAEAQPARSGFNHCITDGGVVMAQYHRTPGADVIDVRFAIDIIQIRAVCFFDKQRGAAHASEGANRGVDAAGDKLARCAVEVFRLAHGWGSWFVEKVDALYSKLFTEGYEHFAHLKHDDLQGIFPKQAGTMPLLYLYYQLMII</sequence>
<protein>
    <submittedName>
        <fullName evidence="1">Uncharacterized protein</fullName>
    </submittedName>
</protein>
<name>A0A447URR6_CITKO</name>
<organism evidence="1 2">
    <name type="scientific">Citrobacter koseri</name>
    <name type="common">Citrobacter diversus</name>
    <dbReference type="NCBI Taxonomy" id="545"/>
    <lineage>
        <taxon>Bacteria</taxon>
        <taxon>Pseudomonadati</taxon>
        <taxon>Pseudomonadota</taxon>
        <taxon>Gammaproteobacteria</taxon>
        <taxon>Enterobacterales</taxon>
        <taxon>Enterobacteriaceae</taxon>
        <taxon>Citrobacter</taxon>
    </lineage>
</organism>
<gene>
    <name evidence="1" type="ORF">NCTC11075_04244</name>
</gene>